<protein>
    <submittedName>
        <fullName evidence="1">Uncharacterized protein</fullName>
    </submittedName>
</protein>
<evidence type="ECO:0000313" key="2">
    <source>
        <dbReference type="Proteomes" id="UP000017836"/>
    </source>
</evidence>
<proteinExistence type="predicted"/>
<evidence type="ECO:0000313" key="1">
    <source>
        <dbReference type="EMBL" id="ERN02801.1"/>
    </source>
</evidence>
<dbReference type="HOGENOM" id="CLU_2834557_0_0_1"/>
<reference evidence="2" key="1">
    <citation type="journal article" date="2013" name="Science">
        <title>The Amborella genome and the evolution of flowering plants.</title>
        <authorList>
            <consortium name="Amborella Genome Project"/>
        </authorList>
    </citation>
    <scope>NUCLEOTIDE SEQUENCE [LARGE SCALE GENOMIC DNA]</scope>
</reference>
<name>W1P5E5_AMBTC</name>
<dbReference type="EMBL" id="KI394485">
    <property type="protein sequence ID" value="ERN02801.1"/>
    <property type="molecule type" value="Genomic_DNA"/>
</dbReference>
<dbReference type="AlphaFoldDB" id="W1P5E5"/>
<sequence>MIKDKPRKGDYEVLNHKNTRENLSVSPYDHIIFKNKGVVVDRDLCIKMISINRDYTPSQDKKVENP</sequence>
<keyword evidence="2" id="KW-1185">Reference proteome</keyword>
<gene>
    <name evidence="1" type="ORF">AMTR_s00086p00109120</name>
</gene>
<accession>W1P5E5</accession>
<dbReference type="Gramene" id="ERN02801">
    <property type="protein sequence ID" value="ERN02801"/>
    <property type="gene ID" value="AMTR_s00086p00109120"/>
</dbReference>
<dbReference type="Proteomes" id="UP000017836">
    <property type="component" value="Unassembled WGS sequence"/>
</dbReference>
<organism evidence="1 2">
    <name type="scientific">Amborella trichopoda</name>
    <dbReference type="NCBI Taxonomy" id="13333"/>
    <lineage>
        <taxon>Eukaryota</taxon>
        <taxon>Viridiplantae</taxon>
        <taxon>Streptophyta</taxon>
        <taxon>Embryophyta</taxon>
        <taxon>Tracheophyta</taxon>
        <taxon>Spermatophyta</taxon>
        <taxon>Magnoliopsida</taxon>
        <taxon>Amborellales</taxon>
        <taxon>Amborellaceae</taxon>
        <taxon>Amborella</taxon>
    </lineage>
</organism>